<accession>A0A6C0JCD3</accession>
<reference evidence="2" key="1">
    <citation type="journal article" date="2020" name="Nature">
        <title>Giant virus diversity and host interactions through global metagenomics.</title>
        <authorList>
            <person name="Schulz F."/>
            <person name="Roux S."/>
            <person name="Paez-Espino D."/>
            <person name="Jungbluth S."/>
            <person name="Walsh D.A."/>
            <person name="Denef V.J."/>
            <person name="McMahon K.D."/>
            <person name="Konstantinidis K.T."/>
            <person name="Eloe-Fadrosh E.A."/>
            <person name="Kyrpides N.C."/>
            <person name="Woyke T."/>
        </authorList>
    </citation>
    <scope>NUCLEOTIDE SEQUENCE</scope>
    <source>
        <strain evidence="2">GVMAG-M-3300026093-6</strain>
    </source>
</reference>
<name>A0A6C0JCD3_9ZZZZ</name>
<proteinExistence type="predicted"/>
<dbReference type="AlphaFoldDB" id="A0A6C0JCD3"/>
<sequence>MDKFINKDCNSNIGLELLANHDKTLRIRNDMYSKKINKEYTLVVQEFKNFVISKLENYEPTKKRDEYDNYLRNMWIHYILGNKTREEYLDIFKYLGLIIDKESEESKSDIEDTKDKESENDINNDVE</sequence>
<evidence type="ECO:0000313" key="2">
    <source>
        <dbReference type="EMBL" id="QHU03299.1"/>
    </source>
</evidence>
<feature type="region of interest" description="Disordered" evidence="1">
    <location>
        <begin position="104"/>
        <end position="127"/>
    </location>
</feature>
<evidence type="ECO:0000256" key="1">
    <source>
        <dbReference type="SAM" id="MobiDB-lite"/>
    </source>
</evidence>
<organism evidence="2">
    <name type="scientific">viral metagenome</name>
    <dbReference type="NCBI Taxonomy" id="1070528"/>
    <lineage>
        <taxon>unclassified sequences</taxon>
        <taxon>metagenomes</taxon>
        <taxon>organismal metagenomes</taxon>
    </lineage>
</organism>
<feature type="compositionally biased region" description="Basic and acidic residues" evidence="1">
    <location>
        <begin position="104"/>
        <end position="119"/>
    </location>
</feature>
<dbReference type="EMBL" id="MN740374">
    <property type="protein sequence ID" value="QHU03299.1"/>
    <property type="molecule type" value="Genomic_DNA"/>
</dbReference>
<protein>
    <submittedName>
        <fullName evidence="2">Uncharacterized protein</fullName>
    </submittedName>
</protein>